<dbReference type="SUPFAM" id="SSF51126">
    <property type="entry name" value="Pectin lyase-like"/>
    <property type="match status" value="1"/>
</dbReference>
<evidence type="ECO:0000256" key="2">
    <source>
        <dbReference type="SAM" id="SignalP"/>
    </source>
</evidence>
<reference evidence="4 5" key="1">
    <citation type="journal article" date="2015" name="Microbiome">
        <title>Genomic resolution of linkages in carbon, nitrogen, and sulfur cycling among widespread estuary sediment bacteria.</title>
        <authorList>
            <person name="Baker B.J."/>
            <person name="Lazar C.S."/>
            <person name="Teske A.P."/>
            <person name="Dick G.J."/>
        </authorList>
    </citation>
    <scope>NUCLEOTIDE SEQUENCE [LARGE SCALE GENOMIC DNA]</scope>
    <source>
        <strain evidence="4">DG_24</strain>
    </source>
</reference>
<dbReference type="InterPro" id="IPR012334">
    <property type="entry name" value="Pectin_lyas_fold"/>
</dbReference>
<protein>
    <recommendedName>
        <fullName evidence="3">Right handed beta helix domain-containing protein</fullName>
    </recommendedName>
</protein>
<sequence length="491" mass="51175">MMRGLRGLLCASLILGIGTRAHATVLHVPSEYPTIQSAIDPAVEDDTVLVADGTYTGDGNRDLDFGGKNLCVMSENGSSRTTIDCEGDSLDLHRGFDFYSGEDSTSVVQGFTITSGYVPGNGGGIYCRSNSSPTIRDNVIIGNRAGFGGGLYCWSSSPSIVGNTIAGNVAAEGGGGIRCYGDAAPTIEGNAIVGNTAAVGGGGVCCWDHSSPLMVGNRISGNTTGSGGGIYCYDNSSPIIVGNTIVGNNAEYGGGIRCRDSSSPVIVGCTFADNWAGGYGGAIHNYSSSPIVISTILWGDSAGTAGAEIYSVGVDTVVVSYSDVEGGWPGEGNIDADPTFVLASERDYRLLWHSPCIDAGHPDSLDPDATRSDMGAFFFDQDDYLTLYLTPDAMVVSQGEELGVTYTVINRWAQAEAFWVLAEAALPGGGTLNVFGPDQYILPADAIVQRHLSHSVPGSAPLGMYGYRSRIGVPPSSLYDEDSFRFVVVEP</sequence>
<comment type="caution">
    <text evidence="4">The sequence shown here is derived from an EMBL/GenBank/DDBJ whole genome shotgun (WGS) entry which is preliminary data.</text>
</comment>
<dbReference type="STRING" id="1703770.AMJ39_07650"/>
<organism evidence="4 5">
    <name type="scientific">candidate division TA06 bacterium DG_24</name>
    <dbReference type="NCBI Taxonomy" id="1703770"/>
    <lineage>
        <taxon>Bacteria</taxon>
        <taxon>Bacteria division TA06</taxon>
    </lineage>
</organism>
<dbReference type="InterPro" id="IPR006626">
    <property type="entry name" value="PbH1"/>
</dbReference>
<dbReference type="Gene3D" id="2.160.20.10">
    <property type="entry name" value="Single-stranded right-handed beta-helix, Pectin lyase-like"/>
    <property type="match status" value="1"/>
</dbReference>
<dbReference type="PANTHER" id="PTHR22990">
    <property type="entry name" value="F-BOX ONLY PROTEIN"/>
    <property type="match status" value="1"/>
</dbReference>
<dbReference type="InterPro" id="IPR011050">
    <property type="entry name" value="Pectin_lyase_fold/virulence"/>
</dbReference>
<evidence type="ECO:0000313" key="5">
    <source>
        <dbReference type="Proteomes" id="UP000052008"/>
    </source>
</evidence>
<dbReference type="Pfam" id="PF13229">
    <property type="entry name" value="Beta_helix"/>
    <property type="match status" value="1"/>
</dbReference>
<evidence type="ECO:0000256" key="1">
    <source>
        <dbReference type="ARBA" id="ARBA00022737"/>
    </source>
</evidence>
<feature type="domain" description="Right handed beta helix" evidence="3">
    <location>
        <begin position="163"/>
        <end position="289"/>
    </location>
</feature>
<keyword evidence="1" id="KW-0677">Repeat</keyword>
<dbReference type="InterPro" id="IPR039448">
    <property type="entry name" value="Beta_helix"/>
</dbReference>
<proteinExistence type="predicted"/>
<dbReference type="AlphaFoldDB" id="A0A0S7WQW3"/>
<evidence type="ECO:0000313" key="4">
    <source>
        <dbReference type="EMBL" id="KPJ52506.1"/>
    </source>
</evidence>
<feature type="chain" id="PRO_5006639577" description="Right handed beta helix domain-containing protein" evidence="2">
    <location>
        <begin position="24"/>
        <end position="491"/>
    </location>
</feature>
<dbReference type="EMBL" id="LIZS01000055">
    <property type="protein sequence ID" value="KPJ52506.1"/>
    <property type="molecule type" value="Genomic_DNA"/>
</dbReference>
<keyword evidence="2" id="KW-0732">Signal</keyword>
<feature type="signal peptide" evidence="2">
    <location>
        <begin position="1"/>
        <end position="23"/>
    </location>
</feature>
<accession>A0A0S7WQW3</accession>
<gene>
    <name evidence="4" type="ORF">AMJ39_07650</name>
</gene>
<dbReference type="PANTHER" id="PTHR22990:SF15">
    <property type="entry name" value="F-BOX ONLY PROTEIN 10"/>
    <property type="match status" value="1"/>
</dbReference>
<dbReference type="Proteomes" id="UP000052008">
    <property type="component" value="Unassembled WGS sequence"/>
</dbReference>
<dbReference type="InterPro" id="IPR051550">
    <property type="entry name" value="SCF-Subunits/Alg-Epimerases"/>
</dbReference>
<dbReference type="SMART" id="SM00710">
    <property type="entry name" value="PbH1"/>
    <property type="match status" value="7"/>
</dbReference>
<name>A0A0S7WQW3_UNCT6</name>
<evidence type="ECO:0000259" key="3">
    <source>
        <dbReference type="Pfam" id="PF13229"/>
    </source>
</evidence>